<sequence>MGDFSEDEAEINYEKFNTDANRKNKKSGGWQMMGLDYAVHKAIDKKGFKQPTPIQRKAIPPILDGRDVVAMSRTGSGKTAAFVIPMLQKLKMRNPTGTRAVLISPTRELALQTFHVVKELGRFTGLQAAYIVGGESLNENFSSLHQTPDILVATPGRLAHVAVEMELKLDFVEYLVFDEADRLFEMGFADQVNEIVRRCPDARQTMLFSATLPKMIVDFAKAGLTDPCLVRLDVDNKISDKLSMIFLLCRATEKMNTLLYLIREFISRKEQTVVFCATMKHVEYVVAILEHAHISCTHLYSQLDAGARKLNIERFRDRKANILVVTDIAARGVDIPLLDNCINLHFPAKAKLFIHRVGRVARAGKAGRAFSLVAPDEMPYLVDLHLFLGGACKFAKDSDTYDISNHLIGTIPKRIVHLDTDFIKNAHENLEISDVAFKAENAMKKYNVTRPQASAESNRRIKSEMKNVFETTSTHPLLRNRMDDDPGTVNVLKQLGEFRPRATIFEVRCNNSKESVDVMKNKRKMHDEIIKERKKINLKRKIDEAEKAVVEDGFQRQLKAKAETTLTTVDDDGVTVEAAFTDIPLAPGPMAKKKKEEKKVDMYVNAIASDHYAEKQLAVDKSFDSLAKDSQMDITADDTQHMHLQSKKQVWDRKKKKYVSAGGNDDPKNKKVRAEDGHWVKASYKSGIYKDWVSKQKIGFGKQNEEGGMASSGRKFQAQAGSKVGEGAERNELKSTAQIVKSRRTKEKAKAFQEDRRHKNVKGREAHVKKKYTKNFGDEPSQRRGGGGFKSKAKSKETRGMAGAKGSKKNKADMRRGKPDARSKPPPRGGKGKFGNGKTVNVKNKGRK</sequence>
<name>A0AC35TQH9_9BILA</name>
<reference evidence="2" key="1">
    <citation type="submission" date="2016-11" db="UniProtKB">
        <authorList>
            <consortium name="WormBaseParasite"/>
        </authorList>
    </citation>
    <scope>IDENTIFICATION</scope>
    <source>
        <strain evidence="2">KR3021</strain>
    </source>
</reference>
<dbReference type="WBParaSite" id="RSKR_0000287700.1">
    <property type="protein sequence ID" value="RSKR_0000287700.1"/>
    <property type="gene ID" value="RSKR_0000287700"/>
</dbReference>
<evidence type="ECO:0000313" key="1">
    <source>
        <dbReference type="Proteomes" id="UP000095286"/>
    </source>
</evidence>
<proteinExistence type="predicted"/>
<dbReference type="Proteomes" id="UP000095286">
    <property type="component" value="Unplaced"/>
</dbReference>
<organism evidence="1 2">
    <name type="scientific">Rhabditophanes sp. KR3021</name>
    <dbReference type="NCBI Taxonomy" id="114890"/>
    <lineage>
        <taxon>Eukaryota</taxon>
        <taxon>Metazoa</taxon>
        <taxon>Ecdysozoa</taxon>
        <taxon>Nematoda</taxon>
        <taxon>Chromadorea</taxon>
        <taxon>Rhabditida</taxon>
        <taxon>Tylenchina</taxon>
        <taxon>Panagrolaimomorpha</taxon>
        <taxon>Strongyloidoidea</taxon>
        <taxon>Alloionematidae</taxon>
        <taxon>Rhabditophanes</taxon>
    </lineage>
</organism>
<evidence type="ECO:0000313" key="2">
    <source>
        <dbReference type="WBParaSite" id="RSKR_0000287700.1"/>
    </source>
</evidence>
<protein>
    <submittedName>
        <fullName evidence="2">ATP-dependent RNA helicase</fullName>
    </submittedName>
</protein>
<accession>A0AC35TQH9</accession>